<protein>
    <recommendedName>
        <fullName evidence="2">NADH dehydrogenase [ubiquinone] 1 alpha subcomplex subunit 9, mitochondrial</fullName>
    </recommendedName>
    <alternativeName>
        <fullName evidence="4">Complex I-39kD</fullName>
    </alternativeName>
    <alternativeName>
        <fullName evidence="3">NADH-ubiquinone oxidoreductase 39 kDa subunit</fullName>
    </alternativeName>
</protein>
<name>A0A814EB42_9BILA</name>
<reference evidence="7" key="1">
    <citation type="submission" date="2021-02" db="EMBL/GenBank/DDBJ databases">
        <authorList>
            <person name="Nowell W R."/>
        </authorList>
    </citation>
    <scope>NUCLEOTIDE SEQUENCE</scope>
</reference>
<dbReference type="AlphaFoldDB" id="A0A814EB42"/>
<evidence type="ECO:0000256" key="3">
    <source>
        <dbReference type="ARBA" id="ARBA00042000"/>
    </source>
</evidence>
<evidence type="ECO:0000256" key="2">
    <source>
        <dbReference type="ARBA" id="ARBA00040720"/>
    </source>
</evidence>
<dbReference type="Pfam" id="PF01370">
    <property type="entry name" value="Epimerase"/>
    <property type="match status" value="1"/>
</dbReference>
<evidence type="ECO:0000313" key="10">
    <source>
        <dbReference type="Proteomes" id="UP000663877"/>
    </source>
</evidence>
<proteinExistence type="inferred from homology"/>
<gene>
    <name evidence="7" type="ORF">BJG266_LOCUS14132</name>
    <name evidence="8" type="ORF">QVE165_LOCUS19757</name>
</gene>
<feature type="domain" description="NAD-dependent epimerase/dehydratase" evidence="6">
    <location>
        <begin position="85"/>
        <end position="306"/>
    </location>
</feature>
<dbReference type="SUPFAM" id="SSF51735">
    <property type="entry name" value="NAD(P)-binding Rossmann-fold domains"/>
    <property type="match status" value="1"/>
</dbReference>
<evidence type="ECO:0000256" key="5">
    <source>
        <dbReference type="ARBA" id="ARBA00046455"/>
    </source>
</evidence>
<evidence type="ECO:0000313" key="8">
    <source>
        <dbReference type="EMBL" id="CAF1090908.1"/>
    </source>
</evidence>
<evidence type="ECO:0000313" key="9">
    <source>
        <dbReference type="Proteomes" id="UP000663832"/>
    </source>
</evidence>
<dbReference type="InterPro" id="IPR051207">
    <property type="entry name" value="ComplexI_NDUFA9_subunit"/>
</dbReference>
<dbReference type="Proteomes" id="UP000663832">
    <property type="component" value="Unassembled WGS sequence"/>
</dbReference>
<comment type="subunit">
    <text evidence="5">Complex I is composed of 45 different subunits. This a component of the hydrophobic protein fraction. Interacts with BLOC1S1. Interacts with SLC2A4. Interacts with CLOCK. Interacts with RAB5IF.</text>
</comment>
<accession>A0A814EB42</accession>
<dbReference type="GO" id="GO:0044877">
    <property type="term" value="F:protein-containing complex binding"/>
    <property type="evidence" value="ECO:0007669"/>
    <property type="project" value="TreeGrafter"/>
</dbReference>
<dbReference type="Proteomes" id="UP000663877">
    <property type="component" value="Unassembled WGS sequence"/>
</dbReference>
<keyword evidence="9" id="KW-1185">Reference proteome</keyword>
<dbReference type="Gene3D" id="3.40.50.720">
    <property type="entry name" value="NAD(P)-binding Rossmann-like Domain"/>
    <property type="match status" value="1"/>
</dbReference>
<dbReference type="CDD" id="cd05271">
    <property type="entry name" value="NDUFA9_like_SDR_a"/>
    <property type="match status" value="1"/>
</dbReference>
<dbReference type="EMBL" id="CAJNOI010000059">
    <property type="protein sequence ID" value="CAF0967108.1"/>
    <property type="molecule type" value="Genomic_DNA"/>
</dbReference>
<dbReference type="PANTHER" id="PTHR12126:SF11">
    <property type="entry name" value="NADH DEHYDROGENASE [UBIQUINONE] 1 ALPHA SUBCOMPLEX SUBUNIT 9, MITOCHONDRIAL"/>
    <property type="match status" value="1"/>
</dbReference>
<organism evidence="7 10">
    <name type="scientific">Adineta steineri</name>
    <dbReference type="NCBI Taxonomy" id="433720"/>
    <lineage>
        <taxon>Eukaryota</taxon>
        <taxon>Metazoa</taxon>
        <taxon>Spiralia</taxon>
        <taxon>Gnathifera</taxon>
        <taxon>Rotifera</taxon>
        <taxon>Eurotatoria</taxon>
        <taxon>Bdelloidea</taxon>
        <taxon>Adinetida</taxon>
        <taxon>Adinetidae</taxon>
        <taxon>Adineta</taxon>
    </lineage>
</organism>
<evidence type="ECO:0000313" key="7">
    <source>
        <dbReference type="EMBL" id="CAF0967108.1"/>
    </source>
</evidence>
<sequence>MSTAALQSSKRSLVKLRTFTLHIDCAYASNDASIRSSPKQSSSSVTYVGDNLPINMGLNEVKSLRLTDMRRGGGGRSSFSGIVATVFGAQGFVGGATVNRLAKEGSQIIVPYRGDVYGLRELRVLGDLGQILFTPFHGKDEASIRRALEHSNVVINLIGRQSETRNFSYDDVHVKMSRTIARLSRECGVQRLIHFSALNASPNPPAIIFRKPSKFLTSKYAGELAVREEFPDATIFRPSAIFGNQYSDGFIAYHFSRWVRPLSYLRVPLYASGEKTVKAPVYVTDVSNAVYAAVREPMSVGQTYEIYGPERYQLRELIEYCLRYMRRKSIITPLTPDVFAKAIANYTFHKSLYNVDRMQCAYVSDTYTPGLPTIRDLGIEPTKFSDAIGNIMASMRKSGRYVENPEDFIIPDPPKPVSQEFELSYNVSYP</sequence>
<dbReference type="GO" id="GO:0005739">
    <property type="term" value="C:mitochondrion"/>
    <property type="evidence" value="ECO:0007669"/>
    <property type="project" value="TreeGrafter"/>
</dbReference>
<dbReference type="PANTHER" id="PTHR12126">
    <property type="entry name" value="NADH-UBIQUINONE OXIDOREDUCTASE 39 KDA SUBUNIT-RELATED"/>
    <property type="match status" value="1"/>
</dbReference>
<dbReference type="OrthoDB" id="275457at2759"/>
<evidence type="ECO:0000259" key="6">
    <source>
        <dbReference type="Pfam" id="PF01370"/>
    </source>
</evidence>
<evidence type="ECO:0000256" key="1">
    <source>
        <dbReference type="ARBA" id="ARBA00038501"/>
    </source>
</evidence>
<comment type="caution">
    <text evidence="7">The sequence shown here is derived from an EMBL/GenBank/DDBJ whole genome shotgun (WGS) entry which is preliminary data.</text>
</comment>
<dbReference type="InterPro" id="IPR036291">
    <property type="entry name" value="NAD(P)-bd_dom_sf"/>
</dbReference>
<evidence type="ECO:0000256" key="4">
    <source>
        <dbReference type="ARBA" id="ARBA00043145"/>
    </source>
</evidence>
<dbReference type="EMBL" id="CAJNOM010000122">
    <property type="protein sequence ID" value="CAF1090908.1"/>
    <property type="molecule type" value="Genomic_DNA"/>
</dbReference>
<dbReference type="InterPro" id="IPR001509">
    <property type="entry name" value="Epimerase_deHydtase"/>
</dbReference>
<comment type="similarity">
    <text evidence="1">Belongs to the complex I NDUFA9 subunit family.</text>
</comment>